<dbReference type="PRINTS" id="PR00625">
    <property type="entry name" value="JDOMAIN"/>
</dbReference>
<accession>A0A366EI70</accession>
<dbReference type="PANTHER" id="PTHR43096">
    <property type="entry name" value="DNAJ HOMOLOG 1, MITOCHONDRIAL-RELATED"/>
    <property type="match status" value="1"/>
</dbReference>
<dbReference type="Pfam" id="PF01556">
    <property type="entry name" value="DnaJ_C"/>
    <property type="match status" value="1"/>
</dbReference>
<dbReference type="InterPro" id="IPR036869">
    <property type="entry name" value="J_dom_sf"/>
</dbReference>
<dbReference type="GO" id="GO:0051082">
    <property type="term" value="F:unfolded protein binding"/>
    <property type="evidence" value="ECO:0007669"/>
    <property type="project" value="InterPro"/>
</dbReference>
<dbReference type="SMART" id="SM00271">
    <property type="entry name" value="DnaJ"/>
    <property type="match status" value="1"/>
</dbReference>
<feature type="compositionally biased region" description="Basic and acidic residues" evidence="1">
    <location>
        <begin position="57"/>
        <end position="66"/>
    </location>
</feature>
<evidence type="ECO:0000313" key="3">
    <source>
        <dbReference type="EMBL" id="RBP02107.1"/>
    </source>
</evidence>
<dbReference type="Gene3D" id="1.10.287.110">
    <property type="entry name" value="DnaJ domain"/>
    <property type="match status" value="1"/>
</dbReference>
<gene>
    <name evidence="3" type="ORF">DFR50_15512</name>
</gene>
<name>A0A366EI70_9HYPH</name>
<dbReference type="CDD" id="cd06257">
    <property type="entry name" value="DnaJ"/>
    <property type="match status" value="1"/>
</dbReference>
<feature type="region of interest" description="Disordered" evidence="1">
    <location>
        <begin position="49"/>
        <end position="81"/>
    </location>
</feature>
<dbReference type="InterPro" id="IPR008971">
    <property type="entry name" value="HSP40/DnaJ_pept-bd"/>
</dbReference>
<dbReference type="InterPro" id="IPR018253">
    <property type="entry name" value="DnaJ_domain_CS"/>
</dbReference>
<dbReference type="GO" id="GO:0005737">
    <property type="term" value="C:cytoplasm"/>
    <property type="evidence" value="ECO:0007669"/>
    <property type="project" value="TreeGrafter"/>
</dbReference>
<sequence length="304" mass="33278">MKDPYEILGVAKTATPEEIRKAYRQLAKKLHPDLNPGDKRAEERFKEVASANDLLSDPDKRRRFDAGEIDAAGAEKAPPQGRYYREYASGAGHHPYESAEGYADFAEGDDLFADLLRRSREQQREQMRRAPGADLRYELHVPFLDAVNGGVKTITLPQGGTLDVTIPAGVEDGQTMRLKGKGAPAPAEGPPGDALVQIVVEPHRYFVREGDDILVELPITVKEAALGGEVRAPTTTGGVMLKIPRGSNTGDTLRLRGKGVRTRRGAGDELVRLKVVMPKEPDAELDSFLAGWTPKAGYDPRKEM</sequence>
<dbReference type="AlphaFoldDB" id="A0A366EI70"/>
<reference evidence="3 4" key="1">
    <citation type="submission" date="2018-06" db="EMBL/GenBank/DDBJ databases">
        <title>Genomic Encyclopedia of Type Strains, Phase IV (KMG-IV): sequencing the most valuable type-strain genomes for metagenomic binning, comparative biology and taxonomic classification.</title>
        <authorList>
            <person name="Goeker M."/>
        </authorList>
    </citation>
    <scope>NUCLEOTIDE SEQUENCE [LARGE SCALE GENOMIC DNA]</scope>
    <source>
        <strain evidence="3 4">DSM 24875</strain>
    </source>
</reference>
<dbReference type="CDD" id="cd10747">
    <property type="entry name" value="DnaJ_C"/>
    <property type="match status" value="1"/>
</dbReference>
<dbReference type="RefSeq" id="WP_113893686.1">
    <property type="nucleotide sequence ID" value="NZ_QNRK01000055.1"/>
</dbReference>
<dbReference type="Proteomes" id="UP000253529">
    <property type="component" value="Unassembled WGS sequence"/>
</dbReference>
<organism evidence="3 4">
    <name type="scientific">Roseiarcus fermentans</name>
    <dbReference type="NCBI Taxonomy" id="1473586"/>
    <lineage>
        <taxon>Bacteria</taxon>
        <taxon>Pseudomonadati</taxon>
        <taxon>Pseudomonadota</taxon>
        <taxon>Alphaproteobacteria</taxon>
        <taxon>Hyphomicrobiales</taxon>
        <taxon>Roseiarcaceae</taxon>
        <taxon>Roseiarcus</taxon>
    </lineage>
</organism>
<feature type="domain" description="J" evidence="2">
    <location>
        <begin position="3"/>
        <end position="68"/>
    </location>
</feature>
<evidence type="ECO:0000313" key="4">
    <source>
        <dbReference type="Proteomes" id="UP000253529"/>
    </source>
</evidence>
<keyword evidence="4" id="KW-1185">Reference proteome</keyword>
<evidence type="ECO:0000256" key="1">
    <source>
        <dbReference type="SAM" id="MobiDB-lite"/>
    </source>
</evidence>
<evidence type="ECO:0000259" key="2">
    <source>
        <dbReference type="PROSITE" id="PS50076"/>
    </source>
</evidence>
<dbReference type="PANTHER" id="PTHR43096:SF10">
    <property type="entry name" value="CHAPERONE PROTEIN DNAJ A6, CHLOROPLASTIC"/>
    <property type="match status" value="1"/>
</dbReference>
<dbReference type="EMBL" id="QNRK01000055">
    <property type="protein sequence ID" value="RBP02107.1"/>
    <property type="molecule type" value="Genomic_DNA"/>
</dbReference>
<dbReference type="SUPFAM" id="SSF46565">
    <property type="entry name" value="Chaperone J-domain"/>
    <property type="match status" value="1"/>
</dbReference>
<dbReference type="OrthoDB" id="9779889at2"/>
<dbReference type="PROSITE" id="PS50076">
    <property type="entry name" value="DNAJ_2"/>
    <property type="match status" value="1"/>
</dbReference>
<dbReference type="PROSITE" id="PS00636">
    <property type="entry name" value="DNAJ_1"/>
    <property type="match status" value="1"/>
</dbReference>
<dbReference type="SUPFAM" id="SSF49493">
    <property type="entry name" value="HSP40/DnaJ peptide-binding domain"/>
    <property type="match status" value="2"/>
</dbReference>
<dbReference type="InterPro" id="IPR002939">
    <property type="entry name" value="DnaJ_C"/>
</dbReference>
<protein>
    <submittedName>
        <fullName evidence="3">DnaJ-like protein</fullName>
    </submittedName>
</protein>
<dbReference type="InterPro" id="IPR001623">
    <property type="entry name" value="DnaJ_domain"/>
</dbReference>
<dbReference type="Gene3D" id="2.60.260.20">
    <property type="entry name" value="Urease metallochaperone UreE, N-terminal domain"/>
    <property type="match status" value="2"/>
</dbReference>
<dbReference type="Pfam" id="PF00226">
    <property type="entry name" value="DnaJ"/>
    <property type="match status" value="1"/>
</dbReference>
<comment type="caution">
    <text evidence="3">The sequence shown here is derived from an EMBL/GenBank/DDBJ whole genome shotgun (WGS) entry which is preliminary data.</text>
</comment>
<proteinExistence type="predicted"/>
<dbReference type="GO" id="GO:0042026">
    <property type="term" value="P:protein refolding"/>
    <property type="evidence" value="ECO:0007669"/>
    <property type="project" value="TreeGrafter"/>
</dbReference>